<organism evidence="1 2">
    <name type="scientific">Candidatus Nitrosocosmicus franklandianus</name>
    <dbReference type="NCBI Taxonomy" id="1798806"/>
    <lineage>
        <taxon>Archaea</taxon>
        <taxon>Nitrososphaerota</taxon>
        <taxon>Nitrososphaeria</taxon>
        <taxon>Nitrososphaerales</taxon>
        <taxon>Nitrososphaeraceae</taxon>
        <taxon>Candidatus Nitrosocosmicus</taxon>
    </lineage>
</organism>
<dbReference type="Proteomes" id="UP000294299">
    <property type="component" value="Chromosome NFRAN"/>
</dbReference>
<dbReference type="EMBL" id="LR216287">
    <property type="protein sequence ID" value="VFJ12816.1"/>
    <property type="molecule type" value="Genomic_DNA"/>
</dbReference>
<dbReference type="AlphaFoldDB" id="A0A484I991"/>
<accession>A0A484I991</accession>
<evidence type="ECO:0000313" key="2">
    <source>
        <dbReference type="Proteomes" id="UP000294299"/>
    </source>
</evidence>
<evidence type="ECO:0000313" key="1">
    <source>
        <dbReference type="EMBL" id="VFJ12816.1"/>
    </source>
</evidence>
<name>A0A484I991_9ARCH</name>
<sequence length="60" mass="7100">MEFIPPYHNNEVGFILKLWKQHLTRHILSGVKNTFSIRDSMKDRNKTIKQIKPYSSDLKG</sequence>
<protein>
    <submittedName>
        <fullName evidence="1">Uncharacterized protein</fullName>
    </submittedName>
</protein>
<keyword evidence="2" id="KW-1185">Reference proteome</keyword>
<reference evidence="1 2" key="1">
    <citation type="submission" date="2019-02" db="EMBL/GenBank/DDBJ databases">
        <authorList>
            <person name="Lehtovirta-Morley E L."/>
        </authorList>
    </citation>
    <scope>NUCLEOTIDE SEQUENCE [LARGE SCALE GENOMIC DNA]</scope>
    <source>
        <strain evidence="1">NFRAN1</strain>
    </source>
</reference>
<proteinExistence type="predicted"/>
<gene>
    <name evidence="1" type="ORF">NFRAN_0495</name>
</gene>
<dbReference type="KEGG" id="nfn:NFRAN_0495"/>